<proteinExistence type="predicted"/>
<dbReference type="SUPFAM" id="SSF51569">
    <property type="entry name" value="Aldolase"/>
    <property type="match status" value="1"/>
</dbReference>
<keyword evidence="1" id="KW-0808">Transferase</keyword>
<evidence type="ECO:0000313" key="4">
    <source>
        <dbReference type="EMBL" id="TDR71652.1"/>
    </source>
</evidence>
<keyword evidence="5" id="KW-1185">Reference proteome</keyword>
<comment type="caution">
    <text evidence="4">The sequence shown here is derived from an EMBL/GenBank/DDBJ whole genome shotgun (WGS) entry which is preliminary data.</text>
</comment>
<evidence type="ECO:0000313" key="5">
    <source>
        <dbReference type="Proteomes" id="UP000295611"/>
    </source>
</evidence>
<feature type="domain" description="DAHP synthetase I/KDSA" evidence="2">
    <location>
        <begin position="91"/>
        <end position="327"/>
    </location>
</feature>
<protein>
    <submittedName>
        <fullName evidence="4">3-deoxy-D-arabinoheptulosonate-7-phosphate synthase</fullName>
    </submittedName>
</protein>
<dbReference type="EMBL" id="SNZP01000018">
    <property type="protein sequence ID" value="TDR71652.1"/>
    <property type="molecule type" value="Genomic_DNA"/>
</dbReference>
<dbReference type="PANTHER" id="PTHR43018">
    <property type="entry name" value="PHOSPHO-2-DEHYDRO-3-DEOXYHEPTONATE ALDOLASE"/>
    <property type="match status" value="1"/>
</dbReference>
<gene>
    <name evidence="4" type="ORF">DFP86_11864</name>
</gene>
<evidence type="ECO:0000259" key="2">
    <source>
        <dbReference type="Pfam" id="PF00793"/>
    </source>
</evidence>
<dbReference type="Gene3D" id="3.30.70.1140">
    <property type="entry name" value="Phospho-2-dehydro-3-deoxyheptonate aldolase, domain 1"/>
    <property type="match status" value="1"/>
</dbReference>
<dbReference type="AlphaFoldDB" id="A0A4V3DU95"/>
<dbReference type="InterPro" id="IPR052899">
    <property type="entry name" value="Class-I_DAHP_synthase"/>
</dbReference>
<dbReference type="GO" id="GO:0016740">
    <property type="term" value="F:transferase activity"/>
    <property type="evidence" value="ECO:0007669"/>
    <property type="project" value="UniProtKB-KW"/>
</dbReference>
<dbReference type="Proteomes" id="UP000295611">
    <property type="component" value="Unassembled WGS sequence"/>
</dbReference>
<dbReference type="NCBIfam" id="NF006421">
    <property type="entry name" value="PRK08673.1"/>
    <property type="match status" value="1"/>
</dbReference>
<dbReference type="InterPro" id="IPR006218">
    <property type="entry name" value="DAHP1/KDSA"/>
</dbReference>
<organism evidence="4 5">
    <name type="scientific">Paludibacterium purpuratum</name>
    <dbReference type="NCBI Taxonomy" id="1144873"/>
    <lineage>
        <taxon>Bacteria</taxon>
        <taxon>Pseudomonadati</taxon>
        <taxon>Pseudomonadota</taxon>
        <taxon>Betaproteobacteria</taxon>
        <taxon>Neisseriales</taxon>
        <taxon>Chromobacteriaceae</taxon>
        <taxon>Paludibacterium</taxon>
    </lineage>
</organism>
<evidence type="ECO:0000256" key="1">
    <source>
        <dbReference type="ARBA" id="ARBA00022679"/>
    </source>
</evidence>
<dbReference type="RefSeq" id="WP_133683852.1">
    <property type="nucleotide sequence ID" value="NZ_SNZP01000018.1"/>
</dbReference>
<dbReference type="Pfam" id="PF00793">
    <property type="entry name" value="DAHP_synth_1"/>
    <property type="match status" value="1"/>
</dbReference>
<dbReference type="PANTHER" id="PTHR43018:SF3">
    <property type="entry name" value="CARBOXYSOME FORMATION PROTEIN"/>
    <property type="match status" value="1"/>
</dbReference>
<dbReference type="InterPro" id="IPR013785">
    <property type="entry name" value="Aldolase_TIM"/>
</dbReference>
<reference evidence="4 5" key="1">
    <citation type="submission" date="2019-03" db="EMBL/GenBank/DDBJ databases">
        <title>Genomic Encyclopedia of Type Strains, Phase III (KMG-III): the genomes of soil and plant-associated and newly described type strains.</title>
        <authorList>
            <person name="Whitman W."/>
        </authorList>
    </citation>
    <scope>NUCLEOTIDE SEQUENCE [LARGE SCALE GENOMIC DNA]</scope>
    <source>
        <strain evidence="4 5">CECT 8976</strain>
    </source>
</reference>
<dbReference type="Gene3D" id="3.20.20.70">
    <property type="entry name" value="Aldolase class I"/>
    <property type="match status" value="1"/>
</dbReference>
<dbReference type="InterPro" id="IPR041071">
    <property type="entry name" value="DAHP_snth_FXD"/>
</dbReference>
<accession>A0A4V3DU95</accession>
<dbReference type="Pfam" id="PF18152">
    <property type="entry name" value="DAHP_snth_FXD"/>
    <property type="match status" value="1"/>
</dbReference>
<sequence length="338" mass="35228">MIIVMSSDAAAADIAEVVARIRAAGLAEHISRGTERTLIGAIGDERTLDPALFERMPGVERALRVVREYRLVGREIHPESSIVNIRGQAIGGRALTIIAGPPAVENDAQIAAAAQAVRAAGCQLLHGGAFLHSDNPYGFQGLGVDGLAKLGAAAAQAGLPSVSELADVRAIEAFLELDIDALAIGPRHMANTDLLREVGRLNKPVILKRGPAATLVEWLMAAETIAAGGNHRIVLCECGIKSLEPGYRALLDIGAIAALKAETHLPVIVEPAHATGKAWMTPSLAAAAIAAGADGLWLDVHPNPAEARSHAEQASTPAQLSTLIETLRPLAAVMNRSL</sequence>
<name>A0A4V3DU95_9NEIS</name>
<feature type="domain" description="DAHP synthase ferredoxin-like" evidence="3">
    <location>
        <begin position="1"/>
        <end position="65"/>
    </location>
</feature>
<evidence type="ECO:0000259" key="3">
    <source>
        <dbReference type="Pfam" id="PF18152"/>
    </source>
</evidence>
<dbReference type="OrthoDB" id="9802281at2"/>